<keyword evidence="2" id="KW-0012">Acyltransferase</keyword>
<sequence>MKILQCEAKHLEAAAGLFDKYRRFYGQPSDPEGARAFIAANLEARRSLIFLLVDDAGEAVAFAQLYPSQCSIAMRPFHYLSDLFVDPSARRMGHAKVLMQHLIRHFGEQAVHRLTLETATTNLAAQALYESLGYEREKVFITYHRML</sequence>
<proteinExistence type="predicted"/>
<dbReference type="SUPFAM" id="SSF55729">
    <property type="entry name" value="Acyl-CoA N-acyltransferases (Nat)"/>
    <property type="match status" value="1"/>
</dbReference>
<dbReference type="RefSeq" id="WP_085753068.1">
    <property type="nucleotide sequence ID" value="NZ_BSPR01000015.1"/>
</dbReference>
<keyword evidence="1 3" id="KW-0808">Transferase</keyword>
<evidence type="ECO:0000256" key="2">
    <source>
        <dbReference type="ARBA" id="ARBA00023315"/>
    </source>
</evidence>
<dbReference type="InterPro" id="IPR000182">
    <property type="entry name" value="GNAT_dom"/>
</dbReference>
<evidence type="ECO:0000256" key="1">
    <source>
        <dbReference type="ARBA" id="ARBA00022679"/>
    </source>
</evidence>
<dbReference type="PANTHER" id="PTHR43877">
    <property type="entry name" value="AMINOALKYLPHOSPHONATE N-ACETYLTRANSFERASE-RELATED-RELATED"/>
    <property type="match status" value="1"/>
</dbReference>
<dbReference type="OrthoDB" id="9792929at2"/>
<dbReference type="InterPro" id="IPR050832">
    <property type="entry name" value="Bact_Acetyltransf"/>
</dbReference>
<evidence type="ECO:0000313" key="3">
    <source>
        <dbReference type="EMBL" id="ARN22762.1"/>
    </source>
</evidence>
<protein>
    <submittedName>
        <fullName evidence="3">Acetyltransferase</fullName>
    </submittedName>
</protein>
<keyword evidence="4" id="KW-1185">Reference proteome</keyword>
<evidence type="ECO:0000313" key="4">
    <source>
        <dbReference type="Proteomes" id="UP000193427"/>
    </source>
</evidence>
<dbReference type="PANTHER" id="PTHR43877:SF2">
    <property type="entry name" value="AMINOALKYLPHOSPHONATE N-ACETYLTRANSFERASE-RELATED"/>
    <property type="match status" value="1"/>
</dbReference>
<dbReference type="STRING" id="946333.A4W93_24205"/>
<accession>A0A1W6LER3</accession>
<reference evidence="3 4" key="1">
    <citation type="submission" date="2016-04" db="EMBL/GenBank/DDBJ databases">
        <title>Complete genome sequence of natural rubber-degrading, novel Gram-negative bacterium, Rhizobacter gummiphilus strain NS21.</title>
        <authorList>
            <person name="Tabata M."/>
            <person name="Kasai D."/>
            <person name="Fukuda M."/>
        </authorList>
    </citation>
    <scope>NUCLEOTIDE SEQUENCE [LARGE SCALE GENOMIC DNA]</scope>
    <source>
        <strain evidence="3 4">NS21</strain>
    </source>
</reference>
<dbReference type="KEGG" id="rgu:A4W93_24205"/>
<dbReference type="CDD" id="cd04301">
    <property type="entry name" value="NAT_SF"/>
    <property type="match status" value="1"/>
</dbReference>
<dbReference type="PROSITE" id="PS51186">
    <property type="entry name" value="GNAT"/>
    <property type="match status" value="1"/>
</dbReference>
<dbReference type="InterPro" id="IPR016181">
    <property type="entry name" value="Acyl_CoA_acyltransferase"/>
</dbReference>
<name>A0A1W6LER3_9BURK</name>
<dbReference type="AlphaFoldDB" id="A0A1W6LER3"/>
<dbReference type="Pfam" id="PF00583">
    <property type="entry name" value="Acetyltransf_1"/>
    <property type="match status" value="1"/>
</dbReference>
<gene>
    <name evidence="3" type="ORF">A4W93_24205</name>
</gene>
<dbReference type="Proteomes" id="UP000193427">
    <property type="component" value="Chromosome"/>
</dbReference>
<organism evidence="3 4">
    <name type="scientific">Piscinibacter gummiphilus</name>
    <dbReference type="NCBI Taxonomy" id="946333"/>
    <lineage>
        <taxon>Bacteria</taxon>
        <taxon>Pseudomonadati</taxon>
        <taxon>Pseudomonadota</taxon>
        <taxon>Betaproteobacteria</taxon>
        <taxon>Burkholderiales</taxon>
        <taxon>Sphaerotilaceae</taxon>
        <taxon>Piscinibacter</taxon>
    </lineage>
</organism>
<dbReference type="Gene3D" id="3.40.630.30">
    <property type="match status" value="1"/>
</dbReference>
<dbReference type="EMBL" id="CP015118">
    <property type="protein sequence ID" value="ARN22762.1"/>
    <property type="molecule type" value="Genomic_DNA"/>
</dbReference>
<dbReference type="GO" id="GO:0016747">
    <property type="term" value="F:acyltransferase activity, transferring groups other than amino-acyl groups"/>
    <property type="evidence" value="ECO:0007669"/>
    <property type="project" value="InterPro"/>
</dbReference>